<dbReference type="AlphaFoldDB" id="A0AAN9ILV7"/>
<dbReference type="Proteomes" id="UP001372338">
    <property type="component" value="Unassembled WGS sequence"/>
</dbReference>
<reference evidence="3 4" key="1">
    <citation type="submission" date="2024-01" db="EMBL/GenBank/DDBJ databases">
        <title>The genomes of 5 underutilized Papilionoideae crops provide insights into root nodulation and disease resistanc.</title>
        <authorList>
            <person name="Yuan L."/>
        </authorList>
    </citation>
    <scope>NUCLEOTIDE SEQUENCE [LARGE SCALE GENOMIC DNA]</scope>
    <source>
        <strain evidence="3">ZHUSHIDOU_FW_LH</strain>
        <tissue evidence="3">Leaf</tissue>
    </source>
</reference>
<protein>
    <submittedName>
        <fullName evidence="3">Uncharacterized protein</fullName>
    </submittedName>
</protein>
<evidence type="ECO:0000313" key="3">
    <source>
        <dbReference type="EMBL" id="KAK7282414.1"/>
    </source>
</evidence>
<feature type="region of interest" description="Disordered" evidence="1">
    <location>
        <begin position="1"/>
        <end position="30"/>
    </location>
</feature>
<evidence type="ECO:0000313" key="4">
    <source>
        <dbReference type="Proteomes" id="UP001372338"/>
    </source>
</evidence>
<name>A0AAN9ILV7_CROPI</name>
<proteinExistence type="predicted"/>
<accession>A0AAN9ILV7</accession>
<organism evidence="3 4">
    <name type="scientific">Crotalaria pallida</name>
    <name type="common">Smooth rattlebox</name>
    <name type="synonym">Crotalaria striata</name>
    <dbReference type="NCBI Taxonomy" id="3830"/>
    <lineage>
        <taxon>Eukaryota</taxon>
        <taxon>Viridiplantae</taxon>
        <taxon>Streptophyta</taxon>
        <taxon>Embryophyta</taxon>
        <taxon>Tracheophyta</taxon>
        <taxon>Spermatophyta</taxon>
        <taxon>Magnoliopsida</taxon>
        <taxon>eudicotyledons</taxon>
        <taxon>Gunneridae</taxon>
        <taxon>Pentapetalae</taxon>
        <taxon>rosids</taxon>
        <taxon>fabids</taxon>
        <taxon>Fabales</taxon>
        <taxon>Fabaceae</taxon>
        <taxon>Papilionoideae</taxon>
        <taxon>50 kb inversion clade</taxon>
        <taxon>genistoids sensu lato</taxon>
        <taxon>core genistoids</taxon>
        <taxon>Crotalarieae</taxon>
        <taxon>Crotalaria</taxon>
    </lineage>
</organism>
<comment type="caution">
    <text evidence="3">The sequence shown here is derived from an EMBL/GenBank/DDBJ whole genome shotgun (WGS) entry which is preliminary data.</text>
</comment>
<sequence length="199" mass="20186">MRSRWGDTQLGVVGVPGAHESSEDPGVGGASAGAHVGRLVGAAGASVGRSVGAVGAATGAHEGRLVGAGPGPIDAPEGLAGAADAELVEKLNAGVGNEGLASLPNWTSLKYILRQPTQILARLVGVAVVVEVGLVVVVVEAGCSWRIGSRFVAVVEAWARGGSCETERGYVSERLVRPSCLRRATTVPSTCGDRESERR</sequence>
<evidence type="ECO:0000256" key="2">
    <source>
        <dbReference type="SAM" id="Phobius"/>
    </source>
</evidence>
<dbReference type="EMBL" id="JAYWIO010000002">
    <property type="protein sequence ID" value="KAK7282414.1"/>
    <property type="molecule type" value="Genomic_DNA"/>
</dbReference>
<gene>
    <name evidence="3" type="ORF">RIF29_11155</name>
</gene>
<keyword evidence="2" id="KW-1133">Transmembrane helix</keyword>
<keyword evidence="2" id="KW-0812">Transmembrane</keyword>
<keyword evidence="2" id="KW-0472">Membrane</keyword>
<feature type="transmembrane region" description="Helical" evidence="2">
    <location>
        <begin position="119"/>
        <end position="139"/>
    </location>
</feature>
<keyword evidence="4" id="KW-1185">Reference proteome</keyword>
<evidence type="ECO:0000256" key="1">
    <source>
        <dbReference type="SAM" id="MobiDB-lite"/>
    </source>
</evidence>